<reference evidence="6" key="1">
    <citation type="submission" date="2023-10" db="EMBL/GenBank/DDBJ databases">
        <authorList>
            <person name="Hackl T."/>
        </authorList>
    </citation>
    <scope>NUCLEOTIDE SEQUENCE</scope>
</reference>
<evidence type="ECO:0000256" key="1">
    <source>
        <dbReference type="ARBA" id="ARBA00005466"/>
    </source>
</evidence>
<dbReference type="InterPro" id="IPR050416">
    <property type="entry name" value="FAD-linked_Oxidoreductase"/>
</dbReference>
<evidence type="ECO:0000313" key="7">
    <source>
        <dbReference type="Proteomes" id="UP001295740"/>
    </source>
</evidence>
<gene>
    <name evidence="6" type="ORF">KHLLAP_LOCUS1814</name>
</gene>
<comment type="caution">
    <text evidence="6">The sequence shown here is derived from an EMBL/GenBank/DDBJ whole genome shotgun (WGS) entry which is preliminary data.</text>
</comment>
<keyword evidence="3" id="KW-0274">FAD</keyword>
<accession>A0AAI8YDZ7</accession>
<evidence type="ECO:0000259" key="5">
    <source>
        <dbReference type="PROSITE" id="PS51387"/>
    </source>
</evidence>
<keyword evidence="7" id="KW-1185">Reference proteome</keyword>
<evidence type="ECO:0000256" key="3">
    <source>
        <dbReference type="ARBA" id="ARBA00022827"/>
    </source>
</evidence>
<evidence type="ECO:0000313" key="6">
    <source>
        <dbReference type="EMBL" id="CAJ2501346.1"/>
    </source>
</evidence>
<dbReference type="Pfam" id="PF01565">
    <property type="entry name" value="FAD_binding_4"/>
    <property type="match status" value="1"/>
</dbReference>
<dbReference type="InterPro" id="IPR006094">
    <property type="entry name" value="Oxid_FAD_bind_N"/>
</dbReference>
<sequence>MATTTSNIRSALPPSCAVSTPSSDDTVYTFLSKRWSTLGPSTLPAAAVVPSTEDDVVAIVQFAAANGLKVLPQCGACGGLVITTAKTLYVDMEKFREVDVDRDARTVTFGGGALAGDVQPAVTAKGFYTGWPNMGIVGMVGNVLGGGLNLFKPIKGLTCDNLISARFVTASGDIVEVSSESTGAEKQLFNLLKGAGAGFGVILSLTMRIYPTAELGLADGTGISEVMAMFAREDFDAAAKLWEMVSQSPSPMSVIFVFMAAPPNMSIAGQPVIMAQGMYPGPASEAQKAFAPFNAPGIKDRAIMVKPGTTQLETMNAQRDAMAKKGRNMDVYNGLVYNLSPETLLRAANKFAEFVDTHGAAVGRTNTGLHPMHPETLLRTGGAGEDSFMCHRDRNFNVQTAPWDLDDDFVPVAQQHGREMLELLRGEDRAKGIPNAILAGNARVETDMTEILSPEKLDILRKQKAEWDPKGVFWNAAVDGWAV</sequence>
<keyword evidence="2" id="KW-0285">Flavoprotein</keyword>
<dbReference type="PROSITE" id="PS51387">
    <property type="entry name" value="FAD_PCMH"/>
    <property type="match status" value="1"/>
</dbReference>
<feature type="domain" description="FAD-binding PCMH-type" evidence="5">
    <location>
        <begin position="40"/>
        <end position="212"/>
    </location>
</feature>
<keyword evidence="4" id="KW-0560">Oxidoreductase</keyword>
<proteinExistence type="inferred from homology"/>
<dbReference type="SUPFAM" id="SSF56176">
    <property type="entry name" value="FAD-binding/transporter-associated domain-like"/>
    <property type="match status" value="1"/>
</dbReference>
<evidence type="ECO:0000256" key="4">
    <source>
        <dbReference type="ARBA" id="ARBA00023002"/>
    </source>
</evidence>
<dbReference type="InterPro" id="IPR016166">
    <property type="entry name" value="FAD-bd_PCMH"/>
</dbReference>
<dbReference type="Gene3D" id="3.30.465.10">
    <property type="match status" value="1"/>
</dbReference>
<dbReference type="Gene3D" id="3.40.462.20">
    <property type="match status" value="1"/>
</dbReference>
<name>A0AAI8YDZ7_9PEZI</name>
<dbReference type="GO" id="GO:0016491">
    <property type="term" value="F:oxidoreductase activity"/>
    <property type="evidence" value="ECO:0007669"/>
    <property type="project" value="UniProtKB-KW"/>
</dbReference>
<evidence type="ECO:0000256" key="2">
    <source>
        <dbReference type="ARBA" id="ARBA00022630"/>
    </source>
</evidence>
<dbReference type="PANTHER" id="PTHR42973">
    <property type="entry name" value="BINDING OXIDOREDUCTASE, PUTATIVE (AFU_ORTHOLOGUE AFUA_1G17690)-RELATED"/>
    <property type="match status" value="1"/>
</dbReference>
<protein>
    <submittedName>
        <fullName evidence="6">Uu.00g041990.m01.CDS01</fullName>
    </submittedName>
</protein>
<dbReference type="AlphaFoldDB" id="A0AAI8YDZ7"/>
<dbReference type="GO" id="GO:0071949">
    <property type="term" value="F:FAD binding"/>
    <property type="evidence" value="ECO:0007669"/>
    <property type="project" value="InterPro"/>
</dbReference>
<dbReference type="InterPro" id="IPR036318">
    <property type="entry name" value="FAD-bd_PCMH-like_sf"/>
</dbReference>
<dbReference type="Proteomes" id="UP001295740">
    <property type="component" value="Unassembled WGS sequence"/>
</dbReference>
<comment type="similarity">
    <text evidence="1">Belongs to the oxygen-dependent FAD-linked oxidoreductase family.</text>
</comment>
<organism evidence="6 7">
    <name type="scientific">Anthostomella pinea</name>
    <dbReference type="NCBI Taxonomy" id="933095"/>
    <lineage>
        <taxon>Eukaryota</taxon>
        <taxon>Fungi</taxon>
        <taxon>Dikarya</taxon>
        <taxon>Ascomycota</taxon>
        <taxon>Pezizomycotina</taxon>
        <taxon>Sordariomycetes</taxon>
        <taxon>Xylariomycetidae</taxon>
        <taxon>Xylariales</taxon>
        <taxon>Xylariaceae</taxon>
        <taxon>Anthostomella</taxon>
    </lineage>
</organism>
<dbReference type="PANTHER" id="PTHR42973:SF7">
    <property type="entry name" value="FAD-BINDING PCMH-TYPE DOMAIN-CONTAINING PROTEIN"/>
    <property type="match status" value="1"/>
</dbReference>
<dbReference type="EMBL" id="CAUWAG010000003">
    <property type="protein sequence ID" value="CAJ2501346.1"/>
    <property type="molecule type" value="Genomic_DNA"/>
</dbReference>
<dbReference type="InterPro" id="IPR016169">
    <property type="entry name" value="FAD-bd_PCMH_sub2"/>
</dbReference>